<keyword evidence="2" id="KW-0560">Oxidoreductase</keyword>
<dbReference type="KEGG" id="sbae:DSM104329_02480"/>
<evidence type="ECO:0000313" key="2">
    <source>
        <dbReference type="EMBL" id="UGS36082.1"/>
    </source>
</evidence>
<dbReference type="InterPro" id="IPR058739">
    <property type="entry name" value="NicX"/>
</dbReference>
<proteinExistence type="predicted"/>
<accession>A0A9E6XYA1</accession>
<gene>
    <name evidence="2" type="primary">nicX_4</name>
    <name evidence="2" type="ORF">DSM104329_02480</name>
</gene>
<dbReference type="PANTHER" id="PTHR34448:SF1">
    <property type="entry name" value="BLL6088 PROTEIN"/>
    <property type="match status" value="1"/>
</dbReference>
<evidence type="ECO:0000256" key="1">
    <source>
        <dbReference type="ARBA" id="ARBA00022723"/>
    </source>
</evidence>
<dbReference type="PANTHER" id="PTHR34448">
    <property type="entry name" value="AMINOPEPTIDASE"/>
    <property type="match status" value="1"/>
</dbReference>
<evidence type="ECO:0000313" key="3">
    <source>
        <dbReference type="Proteomes" id="UP001162834"/>
    </source>
</evidence>
<sequence>METLSAFAELFRRQLELSGVTPDESVVVLSRGESFPRHVDASLAAARGIGATVEHVRIGSAGPDWVGLRTIAVPELFEQPSAVEAMKAADLVVDLVFLLYAPQLHEILAAATRVLTAFDPQENLERLFPDRSLRERVEVAEELINGASEMHITNAAGTDVTYKLNQYGVVTEYGFNDTPGRWDLWPAGFLLTGGDDDGVDGKVVVAPGDALVLPWMQFVREPIEFTIEKGRIVDLRGGVEADVLSEYLAGFNDPDAYGVSHIGWGLNEKASWAALATAPYGSIGMDSRSYYGNVMFSTGPNIELGGNNMTAAHIDLPMRRCDLYLDGEPIIREGKILMEQMQPR</sequence>
<keyword evidence="1" id="KW-0479">Metal-binding</keyword>
<dbReference type="Pfam" id="PF26233">
    <property type="entry name" value="NicX"/>
    <property type="match status" value="1"/>
</dbReference>
<dbReference type="Proteomes" id="UP001162834">
    <property type="component" value="Chromosome"/>
</dbReference>
<keyword evidence="3" id="KW-1185">Reference proteome</keyword>
<protein>
    <submittedName>
        <fullName evidence="2">2,5-dihydroxypyridine 5,6-dioxygenase</fullName>
        <ecNumber evidence="2">1.13.11.9</ecNumber>
    </submittedName>
</protein>
<dbReference type="GO" id="GO:0047075">
    <property type="term" value="F:2,5-dihydroxypyridine 5,6-dioxygenase activity"/>
    <property type="evidence" value="ECO:0007669"/>
    <property type="project" value="UniProtKB-EC"/>
</dbReference>
<dbReference type="EMBL" id="CP087164">
    <property type="protein sequence ID" value="UGS36082.1"/>
    <property type="molecule type" value="Genomic_DNA"/>
</dbReference>
<dbReference type="SUPFAM" id="SSF144052">
    <property type="entry name" value="Thermophilic metalloprotease-like"/>
    <property type="match status" value="1"/>
</dbReference>
<dbReference type="AlphaFoldDB" id="A0A9E6XYA1"/>
<dbReference type="InterPro" id="IPR052170">
    <property type="entry name" value="M29_Exopeptidase"/>
</dbReference>
<dbReference type="EC" id="1.13.11.9" evidence="2"/>
<organism evidence="2 3">
    <name type="scientific">Capillimicrobium parvum</name>
    <dbReference type="NCBI Taxonomy" id="2884022"/>
    <lineage>
        <taxon>Bacteria</taxon>
        <taxon>Bacillati</taxon>
        <taxon>Actinomycetota</taxon>
        <taxon>Thermoleophilia</taxon>
        <taxon>Solirubrobacterales</taxon>
        <taxon>Capillimicrobiaceae</taxon>
        <taxon>Capillimicrobium</taxon>
    </lineage>
</organism>
<reference evidence="2" key="1">
    <citation type="journal article" date="2022" name="Int. J. Syst. Evol. Microbiol.">
        <title>Pseudomonas aegrilactucae sp. nov. and Pseudomonas morbosilactucae sp. nov., pathogens causing bacterial rot of lettuce in Japan.</title>
        <authorList>
            <person name="Sawada H."/>
            <person name="Fujikawa T."/>
            <person name="Satou M."/>
        </authorList>
    </citation>
    <scope>NUCLEOTIDE SEQUENCE</scope>
    <source>
        <strain evidence="2">0166_1</strain>
    </source>
</reference>
<dbReference type="GO" id="GO:0046872">
    <property type="term" value="F:metal ion binding"/>
    <property type="evidence" value="ECO:0007669"/>
    <property type="project" value="UniProtKB-KW"/>
</dbReference>
<name>A0A9E6XYA1_9ACTN</name>